<organism evidence="1 2">
    <name type="scientific">Elaeophora elaphi</name>
    <dbReference type="NCBI Taxonomy" id="1147741"/>
    <lineage>
        <taxon>Eukaryota</taxon>
        <taxon>Metazoa</taxon>
        <taxon>Ecdysozoa</taxon>
        <taxon>Nematoda</taxon>
        <taxon>Chromadorea</taxon>
        <taxon>Rhabditida</taxon>
        <taxon>Spirurina</taxon>
        <taxon>Spiruromorpha</taxon>
        <taxon>Filarioidea</taxon>
        <taxon>Onchocercidae</taxon>
        <taxon>Elaeophora</taxon>
    </lineage>
</organism>
<dbReference type="STRING" id="1147741.A0A0R3S242"/>
<name>A0A0R3S242_9BILA</name>
<proteinExistence type="predicted"/>
<accession>A0A0R3S242</accession>
<reference evidence="2" key="1">
    <citation type="submission" date="2017-02" db="UniProtKB">
        <authorList>
            <consortium name="WormBaseParasite"/>
        </authorList>
    </citation>
    <scope>IDENTIFICATION</scope>
</reference>
<dbReference type="Proteomes" id="UP000050640">
    <property type="component" value="Unplaced"/>
</dbReference>
<dbReference type="AlphaFoldDB" id="A0A0R3S242"/>
<evidence type="ECO:0000313" key="2">
    <source>
        <dbReference type="WBParaSite" id="EEL_0000876701-mRNA-1"/>
    </source>
</evidence>
<protein>
    <submittedName>
        <fullName evidence="2">Uncharacterized protein</fullName>
    </submittedName>
</protein>
<keyword evidence="1" id="KW-1185">Reference proteome</keyword>
<sequence>MEFPLTTISFMQIELTNSNARKAQLFGTTFENVEELAHHKYQVLEDCLYYKLSQDANSMQGKSNAISILPPTVAAGETLDAEILEISLKQLWMFFFVFDVEI</sequence>
<evidence type="ECO:0000313" key="1">
    <source>
        <dbReference type="Proteomes" id="UP000050640"/>
    </source>
</evidence>
<dbReference type="WBParaSite" id="EEL_0000876701-mRNA-1">
    <property type="protein sequence ID" value="EEL_0000876701-mRNA-1"/>
    <property type="gene ID" value="EEL_0000876701"/>
</dbReference>